<dbReference type="Pfam" id="PF00027">
    <property type="entry name" value="cNMP_binding"/>
    <property type="match status" value="1"/>
</dbReference>
<dbReference type="CDD" id="cd00038">
    <property type="entry name" value="CAP_ED"/>
    <property type="match status" value="1"/>
</dbReference>
<dbReference type="EMBL" id="FNON01000013">
    <property type="protein sequence ID" value="SDZ34551.1"/>
    <property type="molecule type" value="Genomic_DNA"/>
</dbReference>
<protein>
    <submittedName>
        <fullName evidence="6">Thioredoxin reductase (NADPH)</fullName>
    </submittedName>
</protein>
<reference evidence="6 7" key="1">
    <citation type="submission" date="2016-10" db="EMBL/GenBank/DDBJ databases">
        <authorList>
            <person name="de Groot N.N."/>
        </authorList>
    </citation>
    <scope>NUCLEOTIDE SEQUENCE [LARGE SCALE GENOMIC DNA]</scope>
    <source>
        <strain evidence="6 7">CPCC 202699</strain>
    </source>
</reference>
<dbReference type="SMART" id="SM00100">
    <property type="entry name" value="cNMP"/>
    <property type="match status" value="1"/>
</dbReference>
<dbReference type="RefSeq" id="WP_091298819.1">
    <property type="nucleotide sequence ID" value="NZ_FNON01000013.1"/>
</dbReference>
<dbReference type="SUPFAM" id="SSF51905">
    <property type="entry name" value="FAD/NAD(P)-binding domain"/>
    <property type="match status" value="1"/>
</dbReference>
<dbReference type="Gene3D" id="2.60.120.10">
    <property type="entry name" value="Jelly Rolls"/>
    <property type="match status" value="1"/>
</dbReference>
<dbReference type="InterPro" id="IPR036188">
    <property type="entry name" value="FAD/NAD-bd_sf"/>
</dbReference>
<dbReference type="Proteomes" id="UP000199515">
    <property type="component" value="Unassembled WGS sequence"/>
</dbReference>
<name>A0A1H3SAK9_9PSEU</name>
<dbReference type="InterPro" id="IPR018490">
    <property type="entry name" value="cNMP-bd_dom_sf"/>
</dbReference>
<dbReference type="InterPro" id="IPR023753">
    <property type="entry name" value="FAD/NAD-binding_dom"/>
</dbReference>
<feature type="domain" description="Cyclic nucleotide-binding" evidence="5">
    <location>
        <begin position="22"/>
        <end position="141"/>
    </location>
</feature>
<dbReference type="GO" id="GO:0004791">
    <property type="term" value="F:thioredoxin-disulfide reductase (NADPH) activity"/>
    <property type="evidence" value="ECO:0007669"/>
    <property type="project" value="UniProtKB-EC"/>
</dbReference>
<keyword evidence="7" id="KW-1185">Reference proteome</keyword>
<evidence type="ECO:0000256" key="4">
    <source>
        <dbReference type="SAM" id="MobiDB-lite"/>
    </source>
</evidence>
<evidence type="ECO:0000313" key="7">
    <source>
        <dbReference type="Proteomes" id="UP000199515"/>
    </source>
</evidence>
<dbReference type="AlphaFoldDB" id="A0A1H3SAK9"/>
<dbReference type="PROSITE" id="PS50042">
    <property type="entry name" value="CNMP_BINDING_3"/>
    <property type="match status" value="1"/>
</dbReference>
<dbReference type="Pfam" id="PF07992">
    <property type="entry name" value="Pyr_redox_2"/>
    <property type="match status" value="1"/>
</dbReference>
<keyword evidence="2" id="KW-0560">Oxidoreductase</keyword>
<feature type="region of interest" description="Disordered" evidence="4">
    <location>
        <begin position="1"/>
        <end position="23"/>
    </location>
</feature>
<evidence type="ECO:0000256" key="2">
    <source>
        <dbReference type="ARBA" id="ARBA00023002"/>
    </source>
</evidence>
<evidence type="ECO:0000259" key="5">
    <source>
        <dbReference type="PROSITE" id="PS50042"/>
    </source>
</evidence>
<keyword evidence="1" id="KW-0285">Flavoprotein</keyword>
<dbReference type="InterPro" id="IPR014710">
    <property type="entry name" value="RmlC-like_jellyroll"/>
</dbReference>
<accession>A0A1H3SAK9</accession>
<evidence type="ECO:0000256" key="1">
    <source>
        <dbReference type="ARBA" id="ARBA00022630"/>
    </source>
</evidence>
<dbReference type="SUPFAM" id="SSF51206">
    <property type="entry name" value="cAMP-binding domain-like"/>
    <property type="match status" value="1"/>
</dbReference>
<evidence type="ECO:0000313" key="6">
    <source>
        <dbReference type="EMBL" id="SDZ34551.1"/>
    </source>
</evidence>
<dbReference type="InterPro" id="IPR000595">
    <property type="entry name" value="cNMP-bd_dom"/>
</dbReference>
<dbReference type="PRINTS" id="PR00469">
    <property type="entry name" value="PNDRDTASEII"/>
</dbReference>
<dbReference type="STRING" id="589385.SAMN05421504_11352"/>
<proteinExistence type="predicted"/>
<dbReference type="InterPro" id="IPR050097">
    <property type="entry name" value="Ferredoxin-NADP_redctase_2"/>
</dbReference>
<dbReference type="Gene3D" id="3.50.50.60">
    <property type="entry name" value="FAD/NAD(P)-binding domain"/>
    <property type="match status" value="2"/>
</dbReference>
<dbReference type="OrthoDB" id="109585at2"/>
<organism evidence="6 7">
    <name type="scientific">Amycolatopsis xylanica</name>
    <dbReference type="NCBI Taxonomy" id="589385"/>
    <lineage>
        <taxon>Bacteria</taxon>
        <taxon>Bacillati</taxon>
        <taxon>Actinomycetota</taxon>
        <taxon>Actinomycetes</taxon>
        <taxon>Pseudonocardiales</taxon>
        <taxon>Pseudonocardiaceae</taxon>
        <taxon>Amycolatopsis</taxon>
    </lineage>
</organism>
<dbReference type="PANTHER" id="PTHR48105">
    <property type="entry name" value="THIOREDOXIN REDUCTASE 1-RELATED-RELATED"/>
    <property type="match status" value="1"/>
</dbReference>
<dbReference type="PRINTS" id="PR00368">
    <property type="entry name" value="FADPNR"/>
</dbReference>
<comment type="catalytic activity">
    <reaction evidence="3">
        <text>[thioredoxin]-dithiol + NADP(+) = [thioredoxin]-disulfide + NADPH + H(+)</text>
        <dbReference type="Rhea" id="RHEA:20345"/>
        <dbReference type="Rhea" id="RHEA-COMP:10698"/>
        <dbReference type="Rhea" id="RHEA-COMP:10700"/>
        <dbReference type="ChEBI" id="CHEBI:15378"/>
        <dbReference type="ChEBI" id="CHEBI:29950"/>
        <dbReference type="ChEBI" id="CHEBI:50058"/>
        <dbReference type="ChEBI" id="CHEBI:57783"/>
        <dbReference type="ChEBI" id="CHEBI:58349"/>
        <dbReference type="EC" id="1.8.1.9"/>
    </reaction>
</comment>
<dbReference type="Gene3D" id="3.40.30.10">
    <property type="entry name" value="Glutaredoxin"/>
    <property type="match status" value="1"/>
</dbReference>
<evidence type="ECO:0000256" key="3">
    <source>
        <dbReference type="ARBA" id="ARBA00048132"/>
    </source>
</evidence>
<sequence length="563" mass="59609">MTATAGIDLGAPLTETPDTSGAFPRLTDEQIRALGEAGERRPVRAGEVLYEQGDRPSEFFVILSGKVAVTEGTGDDVKVVRVHGPRRFLGELGLLEGQPAFVGAVAAGPGEMLAIPVSAVLRLVRGDPVLGDLILRAYLVRRTLLIGAGNGLRIVGSCYSPDTRRLLDFVARNRLPYRLVDVDKDQQAEALLKRFAVAVADTPVVVVNGAEVLRNPSTAELAEKIGLRAPEPDSGVRDLVVIGAGPGGLAAVVYGASDGVRLSAFDALAPGGQAGTTSRIENYLGFPPGISGAELAERSVIQAAKFGARVAVPARAHTLEVRDGHYAVGFEYGIEIVSRTVVIASGAHYRRLVVPGIERFEPTSVYYAATVHEARRCLASPVAVVGGGNSAGQAAVFLAEGSPEVHLLVRGGDLAANMSRYLVDQVERHPRITVRTHTEVRELVGGDDLEAVVAENNRTGERRVLSARALFVFIGASPHTAWLSGLVALDEDGFVLTGADAARFRDAEVWRGVHRAPQVLETSRPGVFAVGDVRRGSVKRVASAIGEGAMAVRFVHEHLTQEA</sequence>
<gene>
    <name evidence="6" type="ORF">SAMN05421504_11352</name>
</gene>